<reference evidence="1" key="1">
    <citation type="journal article" date="2023" name="DNA Res.">
        <title>Chromosome-level genome assembly of Phrynocephalus forsythii using third-generation DNA sequencing and Hi-C analysis.</title>
        <authorList>
            <person name="Qi Y."/>
            <person name="Zhao W."/>
            <person name="Zhao Y."/>
            <person name="Niu C."/>
            <person name="Cao S."/>
            <person name="Zhang Y."/>
        </authorList>
    </citation>
    <scope>NUCLEOTIDE SEQUENCE</scope>
    <source>
        <tissue evidence="1">Muscle</tissue>
    </source>
</reference>
<proteinExistence type="predicted"/>
<name>A0A9Q0X919_9SAUR</name>
<accession>A0A9Q0X919</accession>
<sequence>MSQYGDSVAVLPKATLGLKTVGRLSDIKITFCLMDNPTQIQFRAQKLKKEEEGRGNCILTISTCTTRTSKLSGNLVPVFPLVSSCVVFLLRIQGTPICMGH</sequence>
<evidence type="ECO:0000313" key="2">
    <source>
        <dbReference type="Proteomes" id="UP001142489"/>
    </source>
</evidence>
<dbReference type="AlphaFoldDB" id="A0A9Q0X919"/>
<evidence type="ECO:0000313" key="1">
    <source>
        <dbReference type="EMBL" id="KAJ7304992.1"/>
    </source>
</evidence>
<dbReference type="Proteomes" id="UP001142489">
    <property type="component" value="Unassembled WGS sequence"/>
</dbReference>
<dbReference type="EMBL" id="JAPFRF010000022">
    <property type="protein sequence ID" value="KAJ7304992.1"/>
    <property type="molecule type" value="Genomic_DNA"/>
</dbReference>
<protein>
    <submittedName>
        <fullName evidence="1">Uncharacterized protein</fullName>
    </submittedName>
</protein>
<organism evidence="1 2">
    <name type="scientific">Phrynocephalus forsythii</name>
    <dbReference type="NCBI Taxonomy" id="171643"/>
    <lineage>
        <taxon>Eukaryota</taxon>
        <taxon>Metazoa</taxon>
        <taxon>Chordata</taxon>
        <taxon>Craniata</taxon>
        <taxon>Vertebrata</taxon>
        <taxon>Euteleostomi</taxon>
        <taxon>Lepidosauria</taxon>
        <taxon>Squamata</taxon>
        <taxon>Bifurcata</taxon>
        <taxon>Unidentata</taxon>
        <taxon>Episquamata</taxon>
        <taxon>Toxicofera</taxon>
        <taxon>Iguania</taxon>
        <taxon>Acrodonta</taxon>
        <taxon>Agamidae</taxon>
        <taxon>Agaminae</taxon>
        <taxon>Phrynocephalus</taxon>
    </lineage>
</organism>
<comment type="caution">
    <text evidence="1">The sequence shown here is derived from an EMBL/GenBank/DDBJ whole genome shotgun (WGS) entry which is preliminary data.</text>
</comment>
<keyword evidence="2" id="KW-1185">Reference proteome</keyword>
<gene>
    <name evidence="1" type="ORF">JRQ81_010737</name>
</gene>